<evidence type="ECO:0000256" key="1">
    <source>
        <dbReference type="SAM" id="MobiDB-lite"/>
    </source>
</evidence>
<feature type="region of interest" description="Disordered" evidence="1">
    <location>
        <begin position="96"/>
        <end position="117"/>
    </location>
</feature>
<sequence>MDPRWANRTDLTRRSRVLQDHRLGGVVPRPSWPPRPSLYRRSLSPGSRRSDQMLFPCPLQADVSQGLRVEQIENIQSTVEFTGCRSELRLKPPVVRERPEDVGSQKLLLQSAGAREE</sequence>
<feature type="compositionally biased region" description="Low complexity" evidence="1">
    <location>
        <begin position="37"/>
        <end position="47"/>
    </location>
</feature>
<accession>A0A9N7YHA5</accession>
<organism evidence="2 3">
    <name type="scientific">Pleuronectes platessa</name>
    <name type="common">European plaice</name>
    <dbReference type="NCBI Taxonomy" id="8262"/>
    <lineage>
        <taxon>Eukaryota</taxon>
        <taxon>Metazoa</taxon>
        <taxon>Chordata</taxon>
        <taxon>Craniata</taxon>
        <taxon>Vertebrata</taxon>
        <taxon>Euteleostomi</taxon>
        <taxon>Actinopterygii</taxon>
        <taxon>Neopterygii</taxon>
        <taxon>Teleostei</taxon>
        <taxon>Neoteleostei</taxon>
        <taxon>Acanthomorphata</taxon>
        <taxon>Carangaria</taxon>
        <taxon>Pleuronectiformes</taxon>
        <taxon>Pleuronectoidei</taxon>
        <taxon>Pleuronectidae</taxon>
        <taxon>Pleuronectes</taxon>
    </lineage>
</organism>
<comment type="caution">
    <text evidence="2">The sequence shown here is derived from an EMBL/GenBank/DDBJ whole genome shotgun (WGS) entry which is preliminary data.</text>
</comment>
<reference evidence="2" key="1">
    <citation type="submission" date="2020-03" db="EMBL/GenBank/DDBJ databases">
        <authorList>
            <person name="Weist P."/>
        </authorList>
    </citation>
    <scope>NUCLEOTIDE SEQUENCE</scope>
</reference>
<feature type="region of interest" description="Disordered" evidence="1">
    <location>
        <begin position="16"/>
        <end position="53"/>
    </location>
</feature>
<proteinExistence type="predicted"/>
<gene>
    <name evidence="2" type="ORF">PLEPLA_LOCUS14630</name>
</gene>
<dbReference type="EMBL" id="CADEAL010000906">
    <property type="protein sequence ID" value="CAB1426692.1"/>
    <property type="molecule type" value="Genomic_DNA"/>
</dbReference>
<keyword evidence="3" id="KW-1185">Reference proteome</keyword>
<evidence type="ECO:0000313" key="2">
    <source>
        <dbReference type="EMBL" id="CAB1426692.1"/>
    </source>
</evidence>
<dbReference type="AlphaFoldDB" id="A0A9N7YHA5"/>
<name>A0A9N7YHA5_PLEPL</name>
<protein>
    <submittedName>
        <fullName evidence="2">Uncharacterized protein</fullName>
    </submittedName>
</protein>
<dbReference type="Proteomes" id="UP001153269">
    <property type="component" value="Unassembled WGS sequence"/>
</dbReference>
<evidence type="ECO:0000313" key="3">
    <source>
        <dbReference type="Proteomes" id="UP001153269"/>
    </source>
</evidence>